<proteinExistence type="predicted"/>
<organism evidence="2 3">
    <name type="scientific">Tepidiforma flava</name>
    <dbReference type="NCBI Taxonomy" id="3004094"/>
    <lineage>
        <taxon>Bacteria</taxon>
        <taxon>Bacillati</taxon>
        <taxon>Chloroflexota</taxon>
        <taxon>Tepidiformia</taxon>
        <taxon>Tepidiformales</taxon>
        <taxon>Tepidiformaceae</taxon>
        <taxon>Tepidiforma</taxon>
    </lineage>
</organism>
<evidence type="ECO:0000256" key="1">
    <source>
        <dbReference type="SAM" id="Phobius"/>
    </source>
</evidence>
<name>A0ABY7M561_9CHLR</name>
<dbReference type="Proteomes" id="UP001212803">
    <property type="component" value="Chromosome"/>
</dbReference>
<dbReference type="EMBL" id="CP115149">
    <property type="protein sequence ID" value="WBL35505.1"/>
    <property type="molecule type" value="Genomic_DNA"/>
</dbReference>
<keyword evidence="1" id="KW-0812">Transmembrane</keyword>
<sequence length="67" mass="7267">MSPEEALFYLGAAAFFLPPLIVLLIAARAARRSPWFAAFALLGWVGMAIGLALIFATADRPRRQPPP</sequence>
<dbReference type="RefSeq" id="WP_270056031.1">
    <property type="nucleotide sequence ID" value="NZ_CP115149.1"/>
</dbReference>
<evidence type="ECO:0008006" key="4">
    <source>
        <dbReference type="Google" id="ProtNLM"/>
    </source>
</evidence>
<feature type="transmembrane region" description="Helical" evidence="1">
    <location>
        <begin position="6"/>
        <end position="27"/>
    </location>
</feature>
<keyword evidence="3" id="KW-1185">Reference proteome</keyword>
<evidence type="ECO:0000313" key="2">
    <source>
        <dbReference type="EMBL" id="WBL35505.1"/>
    </source>
</evidence>
<keyword evidence="1" id="KW-0472">Membrane</keyword>
<keyword evidence="1" id="KW-1133">Transmembrane helix</keyword>
<reference evidence="2 3" key="1">
    <citation type="journal article" date="2023" name="ISME J.">
        <title>Thermophilic Dehalococcoidia with unusual traits shed light on an unexpected past.</title>
        <authorList>
            <person name="Palmer M."/>
            <person name="Covington J.K."/>
            <person name="Zhou E.M."/>
            <person name="Thomas S.C."/>
            <person name="Habib N."/>
            <person name="Seymour C.O."/>
            <person name="Lai D."/>
            <person name="Johnston J."/>
            <person name="Hashimi A."/>
            <person name="Jiao J.Y."/>
            <person name="Muok A.R."/>
            <person name="Liu L."/>
            <person name="Xian W.D."/>
            <person name="Zhi X.Y."/>
            <person name="Li M.M."/>
            <person name="Silva L.P."/>
            <person name="Bowen B.P."/>
            <person name="Louie K."/>
            <person name="Briegel A."/>
            <person name="Pett-Ridge J."/>
            <person name="Weber P.K."/>
            <person name="Tocheva E.I."/>
            <person name="Woyke T."/>
            <person name="Northen T.R."/>
            <person name="Mayali X."/>
            <person name="Li W.J."/>
            <person name="Hedlund B.P."/>
        </authorList>
    </citation>
    <scope>NUCLEOTIDE SEQUENCE [LARGE SCALE GENOMIC DNA]</scope>
    <source>
        <strain evidence="2 3">YIM 72310</strain>
    </source>
</reference>
<gene>
    <name evidence="2" type="ORF">O0235_12065</name>
</gene>
<evidence type="ECO:0000313" key="3">
    <source>
        <dbReference type="Proteomes" id="UP001212803"/>
    </source>
</evidence>
<feature type="transmembrane region" description="Helical" evidence="1">
    <location>
        <begin position="34"/>
        <end position="58"/>
    </location>
</feature>
<protein>
    <recommendedName>
        <fullName evidence="4">Superinfection immunity protein</fullName>
    </recommendedName>
</protein>
<accession>A0ABY7M561</accession>